<reference evidence="1" key="1">
    <citation type="submission" date="2019-11" db="EMBL/GenBank/DDBJ databases">
        <title>Characterization of Clostridium perfringens isolates from swine manure treated agricultural soils.</title>
        <authorList>
            <person name="Wushke S.T."/>
        </authorList>
    </citation>
    <scope>NUCLEOTIDE SEQUENCE</scope>
    <source>
        <strain evidence="1">X15</strain>
    </source>
</reference>
<dbReference type="Proteomes" id="UP001289066">
    <property type="component" value="Unassembled WGS sequence"/>
</dbReference>
<sequence>MSYLSEQLDDFGYINKNLYHAMPMGYTNLWVLERIFVVNSEGVWKIFKNEENTHILFCIEDNGQYKLISQSELLEIVHSNFENQNSSIKEELSNWCILLKNAKEKLQCTKISAVGTILLENYYWH</sequence>
<evidence type="ECO:0000313" key="2">
    <source>
        <dbReference type="Proteomes" id="UP001289066"/>
    </source>
</evidence>
<name>A0AAW9J4P4_CLOPF</name>
<proteinExistence type="predicted"/>
<dbReference type="AlphaFoldDB" id="A0AAW9J4P4"/>
<accession>A0AAW9J4P4</accession>
<evidence type="ECO:0000313" key="1">
    <source>
        <dbReference type="EMBL" id="MDZ5034415.1"/>
    </source>
</evidence>
<comment type="caution">
    <text evidence="1">The sequence shown here is derived from an EMBL/GenBank/DDBJ whole genome shotgun (WGS) entry which is preliminary data.</text>
</comment>
<organism evidence="1 2">
    <name type="scientific">Clostridium perfringens</name>
    <dbReference type="NCBI Taxonomy" id="1502"/>
    <lineage>
        <taxon>Bacteria</taxon>
        <taxon>Bacillati</taxon>
        <taxon>Bacillota</taxon>
        <taxon>Clostridia</taxon>
        <taxon>Eubacteriales</taxon>
        <taxon>Clostridiaceae</taxon>
        <taxon>Clostridium</taxon>
    </lineage>
</organism>
<protein>
    <submittedName>
        <fullName evidence="1">Uncharacterized protein</fullName>
    </submittedName>
</protein>
<dbReference type="EMBL" id="WNVG01000523">
    <property type="protein sequence ID" value="MDZ5034415.1"/>
    <property type="molecule type" value="Genomic_DNA"/>
</dbReference>
<gene>
    <name evidence="1" type="ORF">GNF81_17065</name>
</gene>